<feature type="domain" description="Amidase" evidence="2">
    <location>
        <begin position="29"/>
        <end position="103"/>
    </location>
</feature>
<evidence type="ECO:0000313" key="4">
    <source>
        <dbReference type="Proteomes" id="UP001175000"/>
    </source>
</evidence>
<feature type="compositionally biased region" description="Polar residues" evidence="1">
    <location>
        <begin position="155"/>
        <end position="168"/>
    </location>
</feature>
<evidence type="ECO:0000313" key="3">
    <source>
        <dbReference type="EMBL" id="KAK0631217.1"/>
    </source>
</evidence>
<dbReference type="EMBL" id="JAULSU010000001">
    <property type="protein sequence ID" value="KAK0631217.1"/>
    <property type="molecule type" value="Genomic_DNA"/>
</dbReference>
<dbReference type="Pfam" id="PF01425">
    <property type="entry name" value="Amidase"/>
    <property type="match status" value="1"/>
</dbReference>
<dbReference type="AlphaFoldDB" id="A0AA39XC57"/>
<sequence>MPVPNELRSLTASEVRRLINNEELNAEDYTKELLERIKSRDSIEKAWKYLDPDLVLNQASALNKVPRHQRSRLHSLAIAVKDIIDTKDIPTEYSSVLYNGNQPVQMRLSSTSLGGPGLLLWACYVPQLPFEPCRDRLISQQCSRRQARQRPRNLPLSTQALAPPTRTTPIAHRAGFQRDPR</sequence>
<dbReference type="InterPro" id="IPR036928">
    <property type="entry name" value="AS_sf"/>
</dbReference>
<evidence type="ECO:0000259" key="2">
    <source>
        <dbReference type="Pfam" id="PF01425"/>
    </source>
</evidence>
<evidence type="ECO:0000256" key="1">
    <source>
        <dbReference type="SAM" id="MobiDB-lite"/>
    </source>
</evidence>
<gene>
    <name evidence="3" type="ORF">B0T14DRAFT_596937</name>
</gene>
<keyword evidence="4" id="KW-1185">Reference proteome</keyword>
<protein>
    <recommendedName>
        <fullName evidence="2">Amidase domain-containing protein</fullName>
    </recommendedName>
</protein>
<dbReference type="Proteomes" id="UP001175000">
    <property type="component" value="Unassembled WGS sequence"/>
</dbReference>
<proteinExistence type="predicted"/>
<dbReference type="SUPFAM" id="SSF75304">
    <property type="entry name" value="Amidase signature (AS) enzymes"/>
    <property type="match status" value="1"/>
</dbReference>
<dbReference type="InterPro" id="IPR023631">
    <property type="entry name" value="Amidase_dom"/>
</dbReference>
<organism evidence="3 4">
    <name type="scientific">Immersiella caudata</name>
    <dbReference type="NCBI Taxonomy" id="314043"/>
    <lineage>
        <taxon>Eukaryota</taxon>
        <taxon>Fungi</taxon>
        <taxon>Dikarya</taxon>
        <taxon>Ascomycota</taxon>
        <taxon>Pezizomycotina</taxon>
        <taxon>Sordariomycetes</taxon>
        <taxon>Sordariomycetidae</taxon>
        <taxon>Sordariales</taxon>
        <taxon>Lasiosphaeriaceae</taxon>
        <taxon>Immersiella</taxon>
    </lineage>
</organism>
<reference evidence="3" key="1">
    <citation type="submission" date="2023-06" db="EMBL/GenBank/DDBJ databases">
        <title>Genome-scale phylogeny and comparative genomics of the fungal order Sordariales.</title>
        <authorList>
            <consortium name="Lawrence Berkeley National Laboratory"/>
            <person name="Hensen N."/>
            <person name="Bonometti L."/>
            <person name="Westerberg I."/>
            <person name="Brannstrom I.O."/>
            <person name="Guillou S."/>
            <person name="Cros-Aarteil S."/>
            <person name="Calhoun S."/>
            <person name="Haridas S."/>
            <person name="Kuo A."/>
            <person name="Mondo S."/>
            <person name="Pangilinan J."/>
            <person name="Riley R."/>
            <person name="Labutti K."/>
            <person name="Andreopoulos B."/>
            <person name="Lipzen A."/>
            <person name="Chen C."/>
            <person name="Yanf M."/>
            <person name="Daum C."/>
            <person name="Ng V."/>
            <person name="Clum A."/>
            <person name="Steindorff A."/>
            <person name="Ohm R."/>
            <person name="Martin F."/>
            <person name="Silar P."/>
            <person name="Natvig D."/>
            <person name="Lalanne C."/>
            <person name="Gautier V."/>
            <person name="Ament-Velasquez S.L."/>
            <person name="Kruys A."/>
            <person name="Hutchinson M.I."/>
            <person name="Powell A.J."/>
            <person name="Barry K."/>
            <person name="Miller A.N."/>
            <person name="Grigoriev I.V."/>
            <person name="Debuchy R."/>
            <person name="Gladieux P."/>
            <person name="Thoren M.H."/>
            <person name="Johannesson H."/>
        </authorList>
    </citation>
    <scope>NUCLEOTIDE SEQUENCE</scope>
    <source>
        <strain evidence="3">CBS 606.72</strain>
    </source>
</reference>
<feature type="region of interest" description="Disordered" evidence="1">
    <location>
        <begin position="144"/>
        <end position="181"/>
    </location>
</feature>
<accession>A0AA39XC57</accession>
<comment type="caution">
    <text evidence="3">The sequence shown here is derived from an EMBL/GenBank/DDBJ whole genome shotgun (WGS) entry which is preliminary data.</text>
</comment>
<dbReference type="Gene3D" id="3.90.1300.10">
    <property type="entry name" value="Amidase signature (AS) domain"/>
    <property type="match status" value="1"/>
</dbReference>
<name>A0AA39XC57_9PEZI</name>